<accession>A0A317MXA6</accession>
<dbReference type="RefSeq" id="WP_110017926.1">
    <property type="nucleotide sequence ID" value="NZ_QGTJ01000003.1"/>
</dbReference>
<reference evidence="2 3" key="1">
    <citation type="submission" date="2018-05" db="EMBL/GenBank/DDBJ databases">
        <title>Genomic Encyclopedia of Type Strains, Phase IV (KMG-IV): sequencing the most valuable type-strain genomes for metagenomic binning, comparative biology and taxonomic classification.</title>
        <authorList>
            <person name="Goeker M."/>
        </authorList>
    </citation>
    <scope>NUCLEOTIDE SEQUENCE [LARGE SCALE GENOMIC DNA]</scope>
    <source>
        <strain evidence="2 3">DSM 23606</strain>
    </source>
</reference>
<dbReference type="OrthoDB" id="7066170at2"/>
<feature type="domain" description="Bacteriophage T5 Orf172 DNA-binding" evidence="1">
    <location>
        <begin position="13"/>
        <end position="97"/>
    </location>
</feature>
<name>A0A317MXA6_9GAMM</name>
<organism evidence="2 3">
    <name type="scientific">Plasticicumulans acidivorans</name>
    <dbReference type="NCBI Taxonomy" id="886464"/>
    <lineage>
        <taxon>Bacteria</taxon>
        <taxon>Pseudomonadati</taxon>
        <taxon>Pseudomonadota</taxon>
        <taxon>Gammaproteobacteria</taxon>
        <taxon>Candidatus Competibacteraceae</taxon>
        <taxon>Plasticicumulans</taxon>
    </lineage>
</organism>
<dbReference type="Pfam" id="PF10544">
    <property type="entry name" value="T5orf172"/>
    <property type="match status" value="1"/>
</dbReference>
<comment type="caution">
    <text evidence="2">The sequence shown here is derived from an EMBL/GenBank/DDBJ whole genome shotgun (WGS) entry which is preliminary data.</text>
</comment>
<sequence length="159" mass="18179">MDRDYVYLIACKGETKTYVKIGLTSSIQRRLSNIQTGCPHPIAHAFVVRSEYREEVKGLEKLLHKLLEPARLRAEWYEGTTSFFETLDAVLSRINAAGFTYEDLLEMPDFVGSEFEIMMHRHDFEFLRVQLPIRRGRDPLEDARSACGADIAGILLRGA</sequence>
<evidence type="ECO:0000313" key="3">
    <source>
        <dbReference type="Proteomes" id="UP000246569"/>
    </source>
</evidence>
<gene>
    <name evidence="2" type="ORF">C7443_103368</name>
</gene>
<dbReference type="Proteomes" id="UP000246569">
    <property type="component" value="Unassembled WGS sequence"/>
</dbReference>
<evidence type="ECO:0000313" key="2">
    <source>
        <dbReference type="EMBL" id="PWV63439.1"/>
    </source>
</evidence>
<dbReference type="EMBL" id="QGTJ01000003">
    <property type="protein sequence ID" value="PWV63439.1"/>
    <property type="molecule type" value="Genomic_DNA"/>
</dbReference>
<evidence type="ECO:0000259" key="1">
    <source>
        <dbReference type="SMART" id="SM00974"/>
    </source>
</evidence>
<dbReference type="SMART" id="SM00974">
    <property type="entry name" value="T5orf172"/>
    <property type="match status" value="1"/>
</dbReference>
<protein>
    <submittedName>
        <fullName evidence="2">T5orf172 domain-containing protein</fullName>
    </submittedName>
</protein>
<dbReference type="InterPro" id="IPR018306">
    <property type="entry name" value="Phage_T5_Orf172_DNA-bd"/>
</dbReference>
<proteinExistence type="predicted"/>
<keyword evidence="3" id="KW-1185">Reference proteome</keyword>
<dbReference type="AlphaFoldDB" id="A0A317MXA6"/>